<proteinExistence type="predicted"/>
<dbReference type="PRINTS" id="PR00394">
    <property type="entry name" value="RHSPROTEIN"/>
</dbReference>
<evidence type="ECO:0000313" key="2">
    <source>
        <dbReference type="EMBL" id="SDL20555.1"/>
    </source>
</evidence>
<gene>
    <name evidence="2" type="ORF">SAMN05216189_10864</name>
</gene>
<reference evidence="2 3" key="1">
    <citation type="submission" date="2016-10" db="EMBL/GenBank/DDBJ databases">
        <authorList>
            <person name="de Groot N.N."/>
        </authorList>
    </citation>
    <scope>NUCLEOTIDE SEQUENCE [LARGE SCALE GENOMIC DNA]</scope>
    <source>
        <strain evidence="2 3">CCM 7361</strain>
    </source>
</reference>
<feature type="non-terminal residue" evidence="2">
    <location>
        <position position="1"/>
    </location>
</feature>
<dbReference type="AlphaFoldDB" id="A0A1G9I680"/>
<feature type="compositionally biased region" description="Polar residues" evidence="1">
    <location>
        <begin position="199"/>
        <end position="209"/>
    </location>
</feature>
<dbReference type="Proteomes" id="UP000199693">
    <property type="component" value="Unassembled WGS sequence"/>
</dbReference>
<dbReference type="PANTHER" id="PTHR32305">
    <property type="match status" value="1"/>
</dbReference>
<sequence>TRVLYLHSDHLDTPRLASDDDQRLVWQWQSDAFGNGLPSSPDNTVVNLRFPGQYYDAESGLHYNYFRDYDPQTGRYVESDPIGLRGGLNTYGYVYGNPLKYSDPEGLTPAAAGLCFIPGVGWVGCGAAAAGAGIAGLACYITGTCQRFAEACSNVWNEVAGGDDASGGEGNTNPYAGPIDEPVIVVDGNGNAIPVEPGQSVNSSPNGDYQQVVGADGKPTGDRLDRGGHRNQSDPRAQGPHGHRPGVTTPDGNPHLPIY</sequence>
<dbReference type="EMBL" id="FNEC01000086">
    <property type="protein sequence ID" value="SDL20555.1"/>
    <property type="molecule type" value="Genomic_DNA"/>
</dbReference>
<feature type="region of interest" description="Disordered" evidence="1">
    <location>
        <begin position="188"/>
        <end position="259"/>
    </location>
</feature>
<dbReference type="NCBIfam" id="TIGR03696">
    <property type="entry name" value="Rhs_assc_core"/>
    <property type="match status" value="1"/>
</dbReference>
<dbReference type="InterPro" id="IPR050708">
    <property type="entry name" value="T6SS_VgrG/RHS"/>
</dbReference>
<dbReference type="RefSeq" id="WP_279615571.1">
    <property type="nucleotide sequence ID" value="NZ_FNEC01000086.1"/>
</dbReference>
<feature type="compositionally biased region" description="Basic and acidic residues" evidence="1">
    <location>
        <begin position="219"/>
        <end position="233"/>
    </location>
</feature>
<protein>
    <submittedName>
        <fullName evidence="2">RHS repeat-associated core domain-containing protein</fullName>
    </submittedName>
</protein>
<accession>A0A1G9I680</accession>
<name>A0A1G9I680_9PSED</name>
<evidence type="ECO:0000256" key="1">
    <source>
        <dbReference type="SAM" id="MobiDB-lite"/>
    </source>
</evidence>
<dbReference type="Gene3D" id="2.180.10.10">
    <property type="entry name" value="RHS repeat-associated core"/>
    <property type="match status" value="1"/>
</dbReference>
<dbReference type="PANTHER" id="PTHR32305:SF15">
    <property type="entry name" value="PROTEIN RHSA-RELATED"/>
    <property type="match status" value="1"/>
</dbReference>
<evidence type="ECO:0000313" key="3">
    <source>
        <dbReference type="Proteomes" id="UP000199693"/>
    </source>
</evidence>
<dbReference type="InterPro" id="IPR022385">
    <property type="entry name" value="Rhs_assc_core"/>
</dbReference>
<organism evidence="2 3">
    <name type="scientific">Pseudomonas delhiensis</name>
    <dbReference type="NCBI Taxonomy" id="366289"/>
    <lineage>
        <taxon>Bacteria</taxon>
        <taxon>Pseudomonadati</taxon>
        <taxon>Pseudomonadota</taxon>
        <taxon>Gammaproteobacteria</taxon>
        <taxon>Pseudomonadales</taxon>
        <taxon>Pseudomonadaceae</taxon>
        <taxon>Pseudomonas</taxon>
    </lineage>
</organism>